<dbReference type="EMBL" id="FNDK01000010">
    <property type="protein sequence ID" value="SDH73875.1"/>
    <property type="molecule type" value="Genomic_DNA"/>
</dbReference>
<evidence type="ECO:0000313" key="3">
    <source>
        <dbReference type="Proteomes" id="UP000199163"/>
    </source>
</evidence>
<feature type="transmembrane region" description="Helical" evidence="1">
    <location>
        <begin position="29"/>
        <end position="54"/>
    </location>
</feature>
<accession>A0A1G8EVL2</accession>
<evidence type="ECO:0000313" key="2">
    <source>
        <dbReference type="EMBL" id="SDH73875.1"/>
    </source>
</evidence>
<keyword evidence="3" id="KW-1185">Reference proteome</keyword>
<sequence>MGKHVHLKETGRSMDNVIHNNEQNNQIMFCLLALIFTSLMYITLIYISCIIYHFNTHGVMHDVLSFKFALSERIIEAY</sequence>
<keyword evidence="1" id="KW-1133">Transmembrane helix</keyword>
<dbReference type="Proteomes" id="UP000199163">
    <property type="component" value="Unassembled WGS sequence"/>
</dbReference>
<organism evidence="2 3">
    <name type="scientific">Alteribacillus persepolensis</name>
    <dbReference type="NCBI Taxonomy" id="568899"/>
    <lineage>
        <taxon>Bacteria</taxon>
        <taxon>Bacillati</taxon>
        <taxon>Bacillota</taxon>
        <taxon>Bacilli</taxon>
        <taxon>Bacillales</taxon>
        <taxon>Bacillaceae</taxon>
        <taxon>Alteribacillus</taxon>
    </lineage>
</organism>
<keyword evidence="1" id="KW-0472">Membrane</keyword>
<dbReference type="STRING" id="568899.SAMN05192534_11085"/>
<evidence type="ECO:0000256" key="1">
    <source>
        <dbReference type="SAM" id="Phobius"/>
    </source>
</evidence>
<reference evidence="2 3" key="1">
    <citation type="submission" date="2016-10" db="EMBL/GenBank/DDBJ databases">
        <authorList>
            <person name="de Groot N.N."/>
        </authorList>
    </citation>
    <scope>NUCLEOTIDE SEQUENCE [LARGE SCALE GENOMIC DNA]</scope>
    <source>
        <strain evidence="2 3">DSM 21632</strain>
    </source>
</reference>
<name>A0A1G8EVL2_9BACI</name>
<keyword evidence="1" id="KW-0812">Transmembrane</keyword>
<proteinExistence type="predicted"/>
<protein>
    <submittedName>
        <fullName evidence="2">Uncharacterized protein</fullName>
    </submittedName>
</protein>
<dbReference type="AlphaFoldDB" id="A0A1G8EVL2"/>
<gene>
    <name evidence="2" type="ORF">SAMN05192534_11085</name>
</gene>
<dbReference type="RefSeq" id="WP_175487456.1">
    <property type="nucleotide sequence ID" value="NZ_FNDK01000010.1"/>
</dbReference>